<dbReference type="WBParaSite" id="ASIM_0000349901-mRNA-1">
    <property type="protein sequence ID" value="ASIM_0000349901-mRNA-1"/>
    <property type="gene ID" value="ASIM_0000349901"/>
</dbReference>
<keyword evidence="5" id="KW-1185">Reference proteome</keyword>
<evidence type="ECO:0000313" key="4">
    <source>
        <dbReference type="EMBL" id="VDK21563.1"/>
    </source>
</evidence>
<dbReference type="InterPro" id="IPR044156">
    <property type="entry name" value="Galectin-like"/>
</dbReference>
<reference evidence="4 5" key="2">
    <citation type="submission" date="2018-11" db="EMBL/GenBank/DDBJ databases">
        <authorList>
            <consortium name="Pathogen Informatics"/>
        </authorList>
    </citation>
    <scope>NUCLEOTIDE SEQUENCE [LARGE SCALE GENOMIC DNA]</scope>
</reference>
<evidence type="ECO:0000256" key="1">
    <source>
        <dbReference type="ARBA" id="ARBA00022734"/>
    </source>
</evidence>
<dbReference type="OrthoDB" id="6251307at2759"/>
<dbReference type="CDD" id="cd00070">
    <property type="entry name" value="GLECT"/>
    <property type="match status" value="1"/>
</dbReference>
<sequence>MTDDFQNLPFKTRISQPFQEGQTIHALGQTTVNPKRVDFNFHRGAYKDADMPLHMSIRFDEGKLVYNTFENGNWSDNEQRLSNPFKPNEIFDLRVRILSGKYQVI</sequence>
<dbReference type="AlphaFoldDB" id="A0A0M3J7F3"/>
<gene>
    <name evidence="4" type="ORF">ASIM_LOCUS3338</name>
</gene>
<organism evidence="6">
    <name type="scientific">Anisakis simplex</name>
    <name type="common">Herring worm</name>
    <dbReference type="NCBI Taxonomy" id="6269"/>
    <lineage>
        <taxon>Eukaryota</taxon>
        <taxon>Metazoa</taxon>
        <taxon>Ecdysozoa</taxon>
        <taxon>Nematoda</taxon>
        <taxon>Chromadorea</taxon>
        <taxon>Rhabditida</taxon>
        <taxon>Spirurina</taxon>
        <taxon>Ascaridomorpha</taxon>
        <taxon>Ascaridoidea</taxon>
        <taxon>Anisakidae</taxon>
        <taxon>Anisakis</taxon>
        <taxon>Anisakis simplex complex</taxon>
    </lineage>
</organism>
<evidence type="ECO:0000313" key="6">
    <source>
        <dbReference type="WBParaSite" id="ASIM_0000349901-mRNA-1"/>
    </source>
</evidence>
<dbReference type="InterPro" id="IPR013320">
    <property type="entry name" value="ConA-like_dom_sf"/>
</dbReference>
<dbReference type="Proteomes" id="UP000267096">
    <property type="component" value="Unassembled WGS sequence"/>
</dbReference>
<dbReference type="GO" id="GO:0030246">
    <property type="term" value="F:carbohydrate binding"/>
    <property type="evidence" value="ECO:0007669"/>
    <property type="project" value="UniProtKB-UniRule"/>
</dbReference>
<dbReference type="Gene3D" id="2.60.120.200">
    <property type="match status" value="1"/>
</dbReference>
<dbReference type="SMART" id="SM00908">
    <property type="entry name" value="Gal-bind_lectin"/>
    <property type="match status" value="1"/>
</dbReference>
<keyword evidence="1 2" id="KW-0430">Lectin</keyword>
<name>A0A0M3J7F3_ANISI</name>
<accession>A0A0M3J7F3</accession>
<proteinExistence type="predicted"/>
<protein>
    <recommendedName>
        <fullName evidence="2">Galectin</fullName>
    </recommendedName>
</protein>
<dbReference type="InterPro" id="IPR001079">
    <property type="entry name" value="Galectin_CRD"/>
</dbReference>
<dbReference type="SMART" id="SM00276">
    <property type="entry name" value="GLECT"/>
    <property type="match status" value="1"/>
</dbReference>
<dbReference type="SUPFAM" id="SSF49899">
    <property type="entry name" value="Concanavalin A-like lectins/glucanases"/>
    <property type="match status" value="1"/>
</dbReference>
<evidence type="ECO:0000256" key="2">
    <source>
        <dbReference type="RuleBase" id="RU102079"/>
    </source>
</evidence>
<feature type="domain" description="Galectin" evidence="3">
    <location>
        <begin position="10"/>
        <end position="105"/>
    </location>
</feature>
<dbReference type="EMBL" id="UYRR01005098">
    <property type="protein sequence ID" value="VDK21563.1"/>
    <property type="molecule type" value="Genomic_DNA"/>
</dbReference>
<dbReference type="PANTHER" id="PTHR11346:SF147">
    <property type="entry name" value="GALECTIN"/>
    <property type="match status" value="1"/>
</dbReference>
<evidence type="ECO:0000259" key="3">
    <source>
        <dbReference type="PROSITE" id="PS51304"/>
    </source>
</evidence>
<reference evidence="6" key="1">
    <citation type="submission" date="2017-02" db="UniProtKB">
        <authorList>
            <consortium name="WormBaseParasite"/>
        </authorList>
    </citation>
    <scope>IDENTIFICATION</scope>
</reference>
<dbReference type="PANTHER" id="PTHR11346">
    <property type="entry name" value="GALECTIN"/>
    <property type="match status" value="1"/>
</dbReference>
<evidence type="ECO:0000313" key="5">
    <source>
        <dbReference type="Proteomes" id="UP000267096"/>
    </source>
</evidence>
<dbReference type="Pfam" id="PF00337">
    <property type="entry name" value="Gal-bind_lectin"/>
    <property type="match status" value="1"/>
</dbReference>
<dbReference type="PROSITE" id="PS51304">
    <property type="entry name" value="GALECTIN"/>
    <property type="match status" value="1"/>
</dbReference>